<dbReference type="Proteomes" id="UP001061958">
    <property type="component" value="Unassembled WGS sequence"/>
</dbReference>
<keyword evidence="4" id="KW-1185">Reference proteome</keyword>
<sequence>MTKSQSSQNENNSFTFQEPLVPSIQSETRQVERKDVFELHDGSVSFESDSNWVASTVSDEVQLSSRFPGSLSLHSHPSLFEDGPVHCDHPNSRDLPICTPFMKSDIHQSWKNDYVISDSVDFDFSHSQQMKAQQTEELSNTALLKQLLCNCLKMSKEKFERLHLTSFLLGALLSFGTARIPRKFWLLVVKCTGCLFLVYVLWFSHQKTRYHMIISWLLRKWIQLIPTRYVR</sequence>
<comment type="caution">
    <text evidence="3">The sequence shown here is derived from an EMBL/GenBank/DDBJ whole genome shotgun (WGS) entry which is preliminary data.</text>
</comment>
<feature type="compositionally biased region" description="Polar residues" evidence="1">
    <location>
        <begin position="1"/>
        <end position="16"/>
    </location>
</feature>
<evidence type="ECO:0000313" key="3">
    <source>
        <dbReference type="EMBL" id="GJQ12104.1"/>
    </source>
</evidence>
<proteinExistence type="predicted"/>
<gene>
    <name evidence="3" type="ORF">GpartN1_g3895.t1</name>
</gene>
<protein>
    <submittedName>
        <fullName evidence="3">Uncharacterized protein</fullName>
    </submittedName>
</protein>
<dbReference type="EMBL" id="BQMJ01000030">
    <property type="protein sequence ID" value="GJQ12104.1"/>
    <property type="molecule type" value="Genomic_DNA"/>
</dbReference>
<reference evidence="3" key="2">
    <citation type="submission" date="2022-01" db="EMBL/GenBank/DDBJ databases">
        <authorList>
            <person name="Hirooka S."/>
            <person name="Miyagishima S.Y."/>
        </authorList>
    </citation>
    <scope>NUCLEOTIDE SEQUENCE</scope>
    <source>
        <strain evidence="3">NBRC 102759</strain>
    </source>
</reference>
<evidence type="ECO:0000256" key="2">
    <source>
        <dbReference type="SAM" id="Phobius"/>
    </source>
</evidence>
<evidence type="ECO:0000313" key="4">
    <source>
        <dbReference type="Proteomes" id="UP001061958"/>
    </source>
</evidence>
<name>A0A9C7PX10_9RHOD</name>
<organism evidence="3 4">
    <name type="scientific">Galdieria partita</name>
    <dbReference type="NCBI Taxonomy" id="83374"/>
    <lineage>
        <taxon>Eukaryota</taxon>
        <taxon>Rhodophyta</taxon>
        <taxon>Bangiophyceae</taxon>
        <taxon>Galdieriales</taxon>
        <taxon>Galdieriaceae</taxon>
        <taxon>Galdieria</taxon>
    </lineage>
</organism>
<keyword evidence="2" id="KW-0472">Membrane</keyword>
<accession>A0A9C7PX10</accession>
<keyword evidence="2" id="KW-1133">Transmembrane helix</keyword>
<evidence type="ECO:0000256" key="1">
    <source>
        <dbReference type="SAM" id="MobiDB-lite"/>
    </source>
</evidence>
<dbReference type="AlphaFoldDB" id="A0A9C7PX10"/>
<feature type="transmembrane region" description="Helical" evidence="2">
    <location>
        <begin position="162"/>
        <end position="178"/>
    </location>
</feature>
<keyword evidence="2" id="KW-0812">Transmembrane</keyword>
<reference evidence="3" key="1">
    <citation type="journal article" date="2022" name="Proc. Natl. Acad. Sci. U.S.A.">
        <title>Life cycle and functional genomics of the unicellular red alga Galdieria for elucidating algal and plant evolution and industrial use.</title>
        <authorList>
            <person name="Hirooka S."/>
            <person name="Itabashi T."/>
            <person name="Ichinose T.M."/>
            <person name="Onuma R."/>
            <person name="Fujiwara T."/>
            <person name="Yamashita S."/>
            <person name="Jong L.W."/>
            <person name="Tomita R."/>
            <person name="Iwane A.H."/>
            <person name="Miyagishima S.Y."/>
        </authorList>
    </citation>
    <scope>NUCLEOTIDE SEQUENCE</scope>
    <source>
        <strain evidence="3">NBRC 102759</strain>
    </source>
</reference>
<feature type="region of interest" description="Disordered" evidence="1">
    <location>
        <begin position="1"/>
        <end position="27"/>
    </location>
</feature>
<feature type="transmembrane region" description="Helical" evidence="2">
    <location>
        <begin position="184"/>
        <end position="203"/>
    </location>
</feature>